<accession>A0A2U3BD84</accession>
<dbReference type="PANTHER" id="PTHR30329">
    <property type="entry name" value="STATOR ELEMENT OF FLAGELLAR MOTOR COMPLEX"/>
    <property type="match status" value="1"/>
</dbReference>
<dbReference type="AlphaFoldDB" id="A0A2U3BD84"/>
<gene>
    <name evidence="7" type="ORF">DI392_00015</name>
</gene>
<dbReference type="SUPFAM" id="SSF103088">
    <property type="entry name" value="OmpA-like"/>
    <property type="match status" value="1"/>
</dbReference>
<evidence type="ECO:0000256" key="2">
    <source>
        <dbReference type="ARBA" id="ARBA00023136"/>
    </source>
</evidence>
<dbReference type="InterPro" id="IPR036737">
    <property type="entry name" value="OmpA-like_sf"/>
</dbReference>
<dbReference type="PRINTS" id="PR01023">
    <property type="entry name" value="NAFLGMOTY"/>
</dbReference>
<dbReference type="RefSeq" id="WP_109317867.1">
    <property type="nucleotide sequence ID" value="NZ_QFWT01000001.1"/>
</dbReference>
<keyword evidence="8" id="KW-1185">Reference proteome</keyword>
<feature type="signal peptide" evidence="5">
    <location>
        <begin position="1"/>
        <end position="20"/>
    </location>
</feature>
<reference evidence="7 8" key="1">
    <citation type="submission" date="2018-05" db="EMBL/GenBank/DDBJ databases">
        <title>Vibrio limimaris sp. nov., isolated from marine sediment.</title>
        <authorList>
            <person name="Li C.-M."/>
        </authorList>
    </citation>
    <scope>NUCLEOTIDE SEQUENCE [LARGE SCALE GENOMIC DNA]</scope>
    <source>
        <strain evidence="7 8">E4404</strain>
    </source>
</reference>
<dbReference type="PANTHER" id="PTHR30329:SF21">
    <property type="entry name" value="LIPOPROTEIN YIAD-RELATED"/>
    <property type="match status" value="1"/>
</dbReference>
<feature type="chain" id="PRO_5015433385" description="OmpA-like domain-containing protein" evidence="5">
    <location>
        <begin position="21"/>
        <end position="203"/>
    </location>
</feature>
<keyword evidence="2 4" id="KW-0472">Membrane</keyword>
<keyword evidence="3" id="KW-0998">Cell outer membrane</keyword>
<dbReference type="Proteomes" id="UP000245362">
    <property type="component" value="Unassembled WGS sequence"/>
</dbReference>
<dbReference type="Gene3D" id="3.30.1330.60">
    <property type="entry name" value="OmpA-like domain"/>
    <property type="match status" value="1"/>
</dbReference>
<protein>
    <recommendedName>
        <fullName evidence="6">OmpA-like domain-containing protein</fullName>
    </recommendedName>
</protein>
<dbReference type="InterPro" id="IPR028974">
    <property type="entry name" value="TSP_type-3_rpt"/>
</dbReference>
<dbReference type="InterPro" id="IPR050330">
    <property type="entry name" value="Bact_OuterMem_StrucFunc"/>
</dbReference>
<evidence type="ECO:0000256" key="4">
    <source>
        <dbReference type="PROSITE-ProRule" id="PRU00473"/>
    </source>
</evidence>
<dbReference type="InterPro" id="IPR018247">
    <property type="entry name" value="EF_Hand_1_Ca_BS"/>
</dbReference>
<dbReference type="PRINTS" id="PR01021">
    <property type="entry name" value="OMPADOMAIN"/>
</dbReference>
<evidence type="ECO:0000256" key="5">
    <source>
        <dbReference type="SAM" id="SignalP"/>
    </source>
</evidence>
<dbReference type="GO" id="GO:0005509">
    <property type="term" value="F:calcium ion binding"/>
    <property type="evidence" value="ECO:0007669"/>
    <property type="project" value="InterPro"/>
</dbReference>
<organism evidence="7 8">
    <name type="scientific">Vibrio albus</name>
    <dbReference type="NCBI Taxonomy" id="2200953"/>
    <lineage>
        <taxon>Bacteria</taxon>
        <taxon>Pseudomonadati</taxon>
        <taxon>Pseudomonadota</taxon>
        <taxon>Gammaproteobacteria</taxon>
        <taxon>Vibrionales</taxon>
        <taxon>Vibrionaceae</taxon>
        <taxon>Vibrio</taxon>
    </lineage>
</organism>
<dbReference type="PROSITE" id="PS00018">
    <property type="entry name" value="EF_HAND_1"/>
    <property type="match status" value="1"/>
</dbReference>
<comment type="caution">
    <text evidence="7">The sequence shown here is derived from an EMBL/GenBank/DDBJ whole genome shotgun (WGS) entry which is preliminary data.</text>
</comment>
<dbReference type="InterPro" id="IPR006665">
    <property type="entry name" value="OmpA-like"/>
</dbReference>
<evidence type="ECO:0000313" key="8">
    <source>
        <dbReference type="Proteomes" id="UP000245362"/>
    </source>
</evidence>
<comment type="subcellular location">
    <subcellularLocation>
        <location evidence="1">Cell outer membrane</location>
    </subcellularLocation>
</comment>
<name>A0A2U3BD84_9VIBR</name>
<dbReference type="Pfam" id="PF00691">
    <property type="entry name" value="OmpA"/>
    <property type="match status" value="1"/>
</dbReference>
<dbReference type="CDD" id="cd07185">
    <property type="entry name" value="OmpA_C-like"/>
    <property type="match status" value="1"/>
</dbReference>
<dbReference type="PROSITE" id="PS51123">
    <property type="entry name" value="OMPA_2"/>
    <property type="match status" value="1"/>
</dbReference>
<dbReference type="InterPro" id="IPR006664">
    <property type="entry name" value="OMP_bac"/>
</dbReference>
<dbReference type="OrthoDB" id="9805832at2"/>
<sequence length="203" mass="22597">MKYSACFIALLTIFSFSTNAAEDEYTYMEPPVANQIADLMDDDKDGVINARDLCAETPVGSDINNDGCERYKDDTEDWDLKVLFANDSSRINPVFINELESMVSFLEKYPETSIELQGHASIVGKTNYNQALSERRAKKIKDAIVSMGVSPDRIKIVGYGETVVDATGESPVAHAVNRRVVATVVGYDHDLVKEWTVFTTRPK</sequence>
<dbReference type="SUPFAM" id="SSF103647">
    <property type="entry name" value="TSP type-3 repeat"/>
    <property type="match status" value="1"/>
</dbReference>
<evidence type="ECO:0000256" key="1">
    <source>
        <dbReference type="ARBA" id="ARBA00004442"/>
    </source>
</evidence>
<keyword evidence="5" id="KW-0732">Signal</keyword>
<feature type="domain" description="OmpA-like" evidence="6">
    <location>
        <begin position="76"/>
        <end position="188"/>
    </location>
</feature>
<evidence type="ECO:0000256" key="3">
    <source>
        <dbReference type="ARBA" id="ARBA00023237"/>
    </source>
</evidence>
<proteinExistence type="predicted"/>
<evidence type="ECO:0000259" key="6">
    <source>
        <dbReference type="PROSITE" id="PS51123"/>
    </source>
</evidence>
<dbReference type="EMBL" id="QFWT01000001">
    <property type="protein sequence ID" value="PWI34712.1"/>
    <property type="molecule type" value="Genomic_DNA"/>
</dbReference>
<evidence type="ECO:0000313" key="7">
    <source>
        <dbReference type="EMBL" id="PWI34712.1"/>
    </source>
</evidence>
<dbReference type="GO" id="GO:0009279">
    <property type="term" value="C:cell outer membrane"/>
    <property type="evidence" value="ECO:0007669"/>
    <property type="project" value="UniProtKB-SubCell"/>
</dbReference>